<dbReference type="InterPro" id="IPR011950">
    <property type="entry name" value="HAD-SF_hydro_IA_CTE7"/>
</dbReference>
<dbReference type="PRINTS" id="PR00413">
    <property type="entry name" value="HADHALOGNASE"/>
</dbReference>
<dbReference type="NCBIfam" id="TIGR01549">
    <property type="entry name" value="HAD-SF-IA-v1"/>
    <property type="match status" value="1"/>
</dbReference>
<proteinExistence type="predicted"/>
<dbReference type="AlphaFoldDB" id="A0AAW1TV16"/>
<comment type="caution">
    <text evidence="5">The sequence shown here is derived from an EMBL/GenBank/DDBJ whole genome shotgun (WGS) entry which is preliminary data.</text>
</comment>
<dbReference type="Gene3D" id="3.40.50.1000">
    <property type="entry name" value="HAD superfamily/HAD-like"/>
    <property type="match status" value="1"/>
</dbReference>
<evidence type="ECO:0000313" key="5">
    <source>
        <dbReference type="EMBL" id="KAK9871937.1"/>
    </source>
</evidence>
<accession>A0AAW1TV16</accession>
<dbReference type="SFLD" id="SFLDS00003">
    <property type="entry name" value="Haloacid_Dehalogenase"/>
    <property type="match status" value="1"/>
</dbReference>
<evidence type="ECO:0000256" key="3">
    <source>
        <dbReference type="ARBA" id="ARBA00022842"/>
    </source>
</evidence>
<dbReference type="InterPro" id="IPR036412">
    <property type="entry name" value="HAD-like_sf"/>
</dbReference>
<dbReference type="GO" id="GO:0046380">
    <property type="term" value="P:N-acetylneuraminate biosynthetic process"/>
    <property type="evidence" value="ECO:0007669"/>
    <property type="project" value="TreeGrafter"/>
</dbReference>
<keyword evidence="6" id="KW-1185">Reference proteome</keyword>
<feature type="compositionally biased region" description="Polar residues" evidence="4">
    <location>
        <begin position="271"/>
        <end position="280"/>
    </location>
</feature>
<dbReference type="InterPro" id="IPR023214">
    <property type="entry name" value="HAD_sf"/>
</dbReference>
<dbReference type="Pfam" id="PF13419">
    <property type="entry name" value="HAD_2"/>
    <property type="match status" value="1"/>
</dbReference>
<dbReference type="PANTHER" id="PTHR46470">
    <property type="entry name" value="N-ACYLNEURAMINATE-9-PHOSPHATASE"/>
    <property type="match status" value="1"/>
</dbReference>
<feature type="region of interest" description="Disordered" evidence="4">
    <location>
        <begin position="243"/>
        <end position="280"/>
    </location>
</feature>
<dbReference type="Proteomes" id="UP001431783">
    <property type="component" value="Unassembled WGS sequence"/>
</dbReference>
<keyword evidence="3" id="KW-0460">Magnesium</keyword>
<dbReference type="InterPro" id="IPR041492">
    <property type="entry name" value="HAD_2"/>
</dbReference>
<reference evidence="5 6" key="1">
    <citation type="submission" date="2023-03" db="EMBL/GenBank/DDBJ databases">
        <title>Genome insight into feeding habits of ladybird beetles.</title>
        <authorList>
            <person name="Li H.-S."/>
            <person name="Huang Y.-H."/>
            <person name="Pang H."/>
        </authorList>
    </citation>
    <scope>NUCLEOTIDE SEQUENCE [LARGE SCALE GENOMIC DNA]</scope>
    <source>
        <strain evidence="5">SYSU_2023b</strain>
        <tissue evidence="5">Whole body</tissue>
    </source>
</reference>
<evidence type="ECO:0008006" key="7">
    <source>
        <dbReference type="Google" id="ProtNLM"/>
    </source>
</evidence>
<sequence length="280" mass="32366">MESNHCDDRSGIRAILFDLDNTLIATRGADKLACNKMAETITQTYGVPTEIAKQSCKHFLQEFRKCPEHPSTHLDTWRHQLWYEALPPPYNKFSDAIYQHWIHLRYNFLQMSQDIINILKKLRKTYLIGLITNGPSKSQWEKIHKLNLKSLFDVILVSGDLPWEKPDEKIFETAYQYLGVRPEHCLMVGDKLETDILGGFQARLGGTVWVPLNINEMDSKFEPGPDFVIDNVTELPKMLKNSYKQPKLRRKSRDNLRPYNLKSFSEPDFSDCNSNGSDGS</sequence>
<dbReference type="InterPro" id="IPR006439">
    <property type="entry name" value="HAD-SF_hydro_IA"/>
</dbReference>
<dbReference type="SUPFAM" id="SSF56784">
    <property type="entry name" value="HAD-like"/>
    <property type="match status" value="1"/>
</dbReference>
<dbReference type="GO" id="GO:0050124">
    <property type="term" value="F:N-acylneuraminate-9-phosphatase activity"/>
    <property type="evidence" value="ECO:0007669"/>
    <property type="project" value="TreeGrafter"/>
</dbReference>
<evidence type="ECO:0000313" key="6">
    <source>
        <dbReference type="Proteomes" id="UP001431783"/>
    </source>
</evidence>
<dbReference type="EMBL" id="JARQZJ010000008">
    <property type="protein sequence ID" value="KAK9871937.1"/>
    <property type="molecule type" value="Genomic_DNA"/>
</dbReference>
<name>A0AAW1TV16_9CUCU</name>
<evidence type="ECO:0000256" key="1">
    <source>
        <dbReference type="ARBA" id="ARBA00001946"/>
    </source>
</evidence>
<dbReference type="SFLD" id="SFLDG01129">
    <property type="entry name" value="C1.5:_HAD__Beta-PGM__Phosphata"/>
    <property type="match status" value="1"/>
</dbReference>
<gene>
    <name evidence="5" type="ORF">WA026_015187</name>
</gene>
<keyword evidence="2" id="KW-0378">Hydrolase</keyword>
<dbReference type="PANTHER" id="PTHR46470:SF3">
    <property type="entry name" value="N-ACYLNEURAMINATE-9-PHOSPHATASE"/>
    <property type="match status" value="1"/>
</dbReference>
<dbReference type="InterPro" id="IPR051400">
    <property type="entry name" value="HAD-like_hydrolase"/>
</dbReference>
<protein>
    <recommendedName>
        <fullName evidence="7">N-acylneuraminate-9-phosphatase</fullName>
    </recommendedName>
</protein>
<dbReference type="Gene3D" id="1.20.120.710">
    <property type="entry name" value="Haloacid dehalogenase hydrolase-like domain"/>
    <property type="match status" value="1"/>
</dbReference>
<organism evidence="5 6">
    <name type="scientific">Henosepilachna vigintioctopunctata</name>
    <dbReference type="NCBI Taxonomy" id="420089"/>
    <lineage>
        <taxon>Eukaryota</taxon>
        <taxon>Metazoa</taxon>
        <taxon>Ecdysozoa</taxon>
        <taxon>Arthropoda</taxon>
        <taxon>Hexapoda</taxon>
        <taxon>Insecta</taxon>
        <taxon>Pterygota</taxon>
        <taxon>Neoptera</taxon>
        <taxon>Endopterygota</taxon>
        <taxon>Coleoptera</taxon>
        <taxon>Polyphaga</taxon>
        <taxon>Cucujiformia</taxon>
        <taxon>Coccinelloidea</taxon>
        <taxon>Coccinellidae</taxon>
        <taxon>Epilachninae</taxon>
        <taxon>Epilachnini</taxon>
        <taxon>Henosepilachna</taxon>
    </lineage>
</organism>
<evidence type="ECO:0000256" key="4">
    <source>
        <dbReference type="SAM" id="MobiDB-lite"/>
    </source>
</evidence>
<comment type="cofactor">
    <cofactor evidence="1">
        <name>Mg(2+)</name>
        <dbReference type="ChEBI" id="CHEBI:18420"/>
    </cofactor>
</comment>
<evidence type="ECO:0000256" key="2">
    <source>
        <dbReference type="ARBA" id="ARBA00022801"/>
    </source>
</evidence>
<dbReference type="NCBIfam" id="TIGR02253">
    <property type="entry name" value="CTE7"/>
    <property type="match status" value="1"/>
</dbReference>